<dbReference type="RefSeq" id="WP_069217453.1">
    <property type="nucleotide sequence ID" value="NZ_BAABUH010000021.1"/>
</dbReference>
<name>A0A544BSJ6_VIBCL</name>
<comment type="caution">
    <text evidence="1">The sequence shown here is derived from an EMBL/GenBank/DDBJ whole genome shotgun (WGS) entry which is preliminary data.</text>
</comment>
<reference evidence="1 2" key="1">
    <citation type="submission" date="2019-07" db="EMBL/GenBank/DDBJ databases">
        <title>Phenotypic and genotypic antimicrobial resistance traits of Vibrio cholerae non-O1/non-O139 isolated from a large Austrian lake frequently associated with cases of infection.</title>
        <authorList>
            <person name="Lepuschitz S."/>
            <person name="Baron S."/>
            <person name="Larvor E."/>
            <person name="Granier S."/>
            <person name="Pretzer C."/>
            <person name="Mach R.L."/>
            <person name="Farnleitner A.H."/>
            <person name="Ruppitsch W."/>
            <person name="Pleininger S."/>
            <person name="Indra A."/>
            <person name="Kirschner A.K.T."/>
        </authorList>
    </citation>
    <scope>NUCLEOTIDE SEQUENCE [LARGE SCALE GENOMIC DNA]</scope>
    <source>
        <strain evidence="1 2">A12JL36W90</strain>
    </source>
</reference>
<evidence type="ECO:0000313" key="2">
    <source>
        <dbReference type="Proteomes" id="UP000319979"/>
    </source>
</evidence>
<dbReference type="EMBL" id="VIOS01000114">
    <property type="protein sequence ID" value="TQP09347.1"/>
    <property type="molecule type" value="Genomic_DNA"/>
</dbReference>
<accession>A0A544BSJ6</accession>
<evidence type="ECO:0000313" key="1">
    <source>
        <dbReference type="EMBL" id="TQP09347.1"/>
    </source>
</evidence>
<organism evidence="1 2">
    <name type="scientific">Vibrio cholerae</name>
    <dbReference type="NCBI Taxonomy" id="666"/>
    <lineage>
        <taxon>Bacteria</taxon>
        <taxon>Pseudomonadati</taxon>
        <taxon>Pseudomonadota</taxon>
        <taxon>Gammaproteobacteria</taxon>
        <taxon>Vibrionales</taxon>
        <taxon>Vibrionaceae</taxon>
        <taxon>Vibrio</taxon>
    </lineage>
</organism>
<dbReference type="AlphaFoldDB" id="A0A544BSJ6"/>
<protein>
    <submittedName>
        <fullName evidence="1">Uncharacterized protein</fullName>
    </submittedName>
</protein>
<gene>
    <name evidence="1" type="ORF">FLM02_17535</name>
</gene>
<sequence>MEFEVDDQKLAALLNQRSIPVLYRTGEKGAPLYVKLPFETTNMAWLRNNATRKPKWNTEHKWWETPKAWFNDLVKRCLQKYGKVYVIQPYRQQEKCAPACWNAEGHECSCSCMGEHHGSMNSVNDWYVVSDTFATKWHHLSVACRLMMKK</sequence>
<dbReference type="Proteomes" id="UP000319979">
    <property type="component" value="Unassembled WGS sequence"/>
</dbReference>
<proteinExistence type="predicted"/>